<organism evidence="11 12">
    <name type="scientific">Coffea arabica</name>
    <name type="common">Arabian coffee</name>
    <dbReference type="NCBI Taxonomy" id="13443"/>
    <lineage>
        <taxon>Eukaryota</taxon>
        <taxon>Viridiplantae</taxon>
        <taxon>Streptophyta</taxon>
        <taxon>Embryophyta</taxon>
        <taxon>Tracheophyta</taxon>
        <taxon>Spermatophyta</taxon>
        <taxon>Magnoliopsida</taxon>
        <taxon>eudicotyledons</taxon>
        <taxon>Gunneridae</taxon>
        <taxon>Pentapetalae</taxon>
        <taxon>asterids</taxon>
        <taxon>lamiids</taxon>
        <taxon>Gentianales</taxon>
        <taxon>Rubiaceae</taxon>
        <taxon>Ixoroideae</taxon>
        <taxon>Gardenieae complex</taxon>
        <taxon>Bertiereae - Coffeeae clade</taxon>
        <taxon>Coffeeae</taxon>
        <taxon>Coffea</taxon>
    </lineage>
</organism>
<dbReference type="InterPro" id="IPR055282">
    <property type="entry name" value="PPI1-4"/>
</dbReference>
<sequence>MDPEKLMVLNTDEKIKYVESLINKESRARVQMYQEFVQKKKERSRIVLRLNPSPWKRGYYSTYREKHPIHYLRQALDEHNGVGHSEHVFKIKCLFHRLRNGRNSVVEEKRILRDVKCAQEECEKSCGGVRTEEFVPWDSKDSIKSHIELLFDEMPGIWKDQKAHDRMVEHLKKGLMVLEQDIRSLQRQMENINREKGRMYAYILELKR</sequence>
<evidence type="ECO:0000256" key="2">
    <source>
        <dbReference type="ARBA" id="ARBA00004389"/>
    </source>
</evidence>
<keyword evidence="7 10" id="KW-0175">Coiled coil</keyword>
<evidence type="ECO:0000256" key="3">
    <source>
        <dbReference type="ARBA" id="ARBA00022475"/>
    </source>
</evidence>
<keyword evidence="11" id="KW-1185">Reference proteome</keyword>
<comment type="subcellular location">
    <subcellularLocation>
        <location evidence="1">Cell membrane</location>
        <topology evidence="1">Single-pass membrane protein</topology>
    </subcellularLocation>
    <subcellularLocation>
        <location evidence="2">Endoplasmic reticulum membrane</location>
        <topology evidence="2">Single-pass membrane protein</topology>
    </subcellularLocation>
</comment>
<feature type="coiled-coil region" evidence="10">
    <location>
        <begin position="168"/>
        <end position="195"/>
    </location>
</feature>
<evidence type="ECO:0000256" key="6">
    <source>
        <dbReference type="ARBA" id="ARBA00022989"/>
    </source>
</evidence>
<keyword evidence="5" id="KW-0256">Endoplasmic reticulum</keyword>
<evidence type="ECO:0000313" key="12">
    <source>
        <dbReference type="RefSeq" id="XP_071920376.1"/>
    </source>
</evidence>
<dbReference type="GeneID" id="140014007"/>
<proteinExistence type="inferred from homology"/>
<dbReference type="Proteomes" id="UP001652660">
    <property type="component" value="Chromosome 9c"/>
</dbReference>
<evidence type="ECO:0000256" key="1">
    <source>
        <dbReference type="ARBA" id="ARBA00004162"/>
    </source>
</evidence>
<evidence type="ECO:0000256" key="10">
    <source>
        <dbReference type="SAM" id="Coils"/>
    </source>
</evidence>
<keyword evidence="3" id="KW-1003">Cell membrane</keyword>
<evidence type="ECO:0000256" key="4">
    <source>
        <dbReference type="ARBA" id="ARBA00022692"/>
    </source>
</evidence>
<dbReference type="PANTHER" id="PTHR32219:SF15">
    <property type="match status" value="1"/>
</dbReference>
<comment type="similarity">
    <text evidence="9">Belongs to the plant Proton pump-interactor protein family.</text>
</comment>
<keyword evidence="8" id="KW-0472">Membrane</keyword>
<keyword evidence="4" id="KW-0812">Transmembrane</keyword>
<reference evidence="12" key="1">
    <citation type="submission" date="2025-08" db="UniProtKB">
        <authorList>
            <consortium name="RefSeq"/>
        </authorList>
    </citation>
    <scope>IDENTIFICATION</scope>
    <source>
        <tissue evidence="12">Leaves</tissue>
    </source>
</reference>
<keyword evidence="6" id="KW-1133">Transmembrane helix</keyword>
<dbReference type="PANTHER" id="PTHR32219">
    <property type="entry name" value="RNA-BINDING PROTEIN YLMH-RELATED"/>
    <property type="match status" value="1"/>
</dbReference>
<evidence type="ECO:0000256" key="8">
    <source>
        <dbReference type="ARBA" id="ARBA00023136"/>
    </source>
</evidence>
<evidence type="ECO:0000256" key="7">
    <source>
        <dbReference type="ARBA" id="ARBA00023054"/>
    </source>
</evidence>
<evidence type="ECO:0000256" key="5">
    <source>
        <dbReference type="ARBA" id="ARBA00022824"/>
    </source>
</evidence>
<accession>A0ABM4VLG5</accession>
<dbReference type="RefSeq" id="XP_071920376.1">
    <property type="nucleotide sequence ID" value="XM_072064275.1"/>
</dbReference>
<protein>
    <submittedName>
        <fullName evidence="12">Uncharacterized protein</fullName>
    </submittedName>
</protein>
<evidence type="ECO:0000313" key="11">
    <source>
        <dbReference type="Proteomes" id="UP001652660"/>
    </source>
</evidence>
<name>A0ABM4VLG5_COFAR</name>
<evidence type="ECO:0000256" key="9">
    <source>
        <dbReference type="ARBA" id="ARBA00038080"/>
    </source>
</evidence>
<gene>
    <name evidence="12" type="primary">LOC140014007</name>
</gene>